<keyword evidence="2" id="KW-1185">Reference proteome</keyword>
<evidence type="ECO:0000313" key="2">
    <source>
        <dbReference type="Proteomes" id="UP000078428"/>
    </source>
</evidence>
<dbReference type="AlphaFoldDB" id="A0A178MR15"/>
<organism evidence="1 2">
    <name type="scientific">Paramagnetospirillum marisnigri</name>
    <dbReference type="NCBI Taxonomy" id="1285242"/>
    <lineage>
        <taxon>Bacteria</taxon>
        <taxon>Pseudomonadati</taxon>
        <taxon>Pseudomonadota</taxon>
        <taxon>Alphaproteobacteria</taxon>
        <taxon>Rhodospirillales</taxon>
        <taxon>Magnetospirillaceae</taxon>
        <taxon>Paramagnetospirillum</taxon>
    </lineage>
</organism>
<proteinExistence type="predicted"/>
<protein>
    <submittedName>
        <fullName evidence="1">Uncharacterized protein</fullName>
    </submittedName>
</protein>
<sequence>MEGVMWPEFMTVWLGNRVAGRRGVRHIAMSALAISVMMVAGEALAKETACPQPTAPQSGAQPRAMSLKDVQALPNKPNPKVEGSVIVTEGYLVRAIAVRPSVSRCGAPVERSYQLRLLPKKPSFLKGRFSIRHAVVATVPARMVEGRVDADGAPIPLVGERVRLTGALTLAPSRWEQLNKTQGSLWELRAVTEVTPCPDGICPTAGQ</sequence>
<gene>
    <name evidence="1" type="ORF">A6A04_15975</name>
</gene>
<name>A0A178MR15_9PROT</name>
<comment type="caution">
    <text evidence="1">The sequence shown here is derived from an EMBL/GenBank/DDBJ whole genome shotgun (WGS) entry which is preliminary data.</text>
</comment>
<dbReference type="Proteomes" id="UP000078428">
    <property type="component" value="Unassembled WGS sequence"/>
</dbReference>
<reference evidence="1 2" key="1">
    <citation type="submission" date="2016-04" db="EMBL/GenBank/DDBJ databases">
        <title>Draft genome sequence of freshwater magnetotactic bacteria Magnetospirillum marisnigri SP-1 and Magnetospirillum moscoviense BB-1.</title>
        <authorList>
            <person name="Koziaeva V."/>
            <person name="Dziuba M.V."/>
            <person name="Ivanov T.M."/>
            <person name="Kuznetsov B."/>
            <person name="Grouzdev D.S."/>
        </authorList>
    </citation>
    <scope>NUCLEOTIDE SEQUENCE [LARGE SCALE GENOMIC DNA]</scope>
    <source>
        <strain evidence="1 2">SP-1</strain>
    </source>
</reference>
<dbReference type="STRING" id="1285242.A6A04_15975"/>
<accession>A0A178MR15</accession>
<evidence type="ECO:0000313" key="1">
    <source>
        <dbReference type="EMBL" id="OAN51417.1"/>
    </source>
</evidence>
<dbReference type="EMBL" id="LWQT01000045">
    <property type="protein sequence ID" value="OAN51417.1"/>
    <property type="molecule type" value="Genomic_DNA"/>
</dbReference>